<dbReference type="InterPro" id="IPR013525">
    <property type="entry name" value="ABC2_TM"/>
</dbReference>
<dbReference type="GO" id="GO:0016020">
    <property type="term" value="C:membrane"/>
    <property type="evidence" value="ECO:0007669"/>
    <property type="project" value="UniProtKB-SubCell"/>
</dbReference>
<dbReference type="EMBL" id="PGGS01003956">
    <property type="protein sequence ID" value="PNG99140.1"/>
    <property type="molecule type" value="Genomic_DNA"/>
</dbReference>
<feature type="domain" description="ABC-2 type transporter transmembrane" evidence="7">
    <location>
        <begin position="113"/>
        <end position="173"/>
    </location>
</feature>
<sequence length="173" mass="18717">MIMSEAQTSQRMMAHSIDGLSLECLRPSFTGQQELAGPELLARTAAEAPAAAGGGFSSSKWVVPPAAVVEAFWSSSEAGREMKELLAKPFDKADSHPAALVRSRYALSPMEALAVVVRRQLQLVLKDTTLIKGRIIQVVVMGLICGSLFLQLDHTISDSRSFFAVSFLSVMFM</sequence>
<keyword evidence="3 6" id="KW-0812">Transmembrane</keyword>
<keyword evidence="2" id="KW-0813">Transport</keyword>
<evidence type="ECO:0000256" key="5">
    <source>
        <dbReference type="ARBA" id="ARBA00023136"/>
    </source>
</evidence>
<evidence type="ECO:0000256" key="2">
    <source>
        <dbReference type="ARBA" id="ARBA00022448"/>
    </source>
</evidence>
<comment type="subcellular location">
    <subcellularLocation>
        <location evidence="1">Membrane</location>
        <topology evidence="1">Multi-pass membrane protein</topology>
    </subcellularLocation>
</comment>
<reference evidence="8 9" key="1">
    <citation type="journal article" date="2017" name="Mol. Biol. Evol.">
        <title>The 4-celled Tetrabaena socialis nuclear genome reveals the essential components for genetic control of cell number at the origin of multicellularity in the volvocine lineage.</title>
        <authorList>
            <person name="Featherston J."/>
            <person name="Arakaki Y."/>
            <person name="Hanschen E.R."/>
            <person name="Ferris P.J."/>
            <person name="Michod R.E."/>
            <person name="Olson B.J.S.C."/>
            <person name="Nozaki H."/>
            <person name="Durand P.M."/>
        </authorList>
    </citation>
    <scope>NUCLEOTIDE SEQUENCE [LARGE SCALE GENOMIC DNA]</scope>
    <source>
        <strain evidence="8 9">NIES-571</strain>
    </source>
</reference>
<feature type="transmembrane region" description="Helical" evidence="6">
    <location>
        <begin position="135"/>
        <end position="152"/>
    </location>
</feature>
<name>A0A2J7ZFU0_9CHLO</name>
<dbReference type="Proteomes" id="UP000236333">
    <property type="component" value="Unassembled WGS sequence"/>
</dbReference>
<accession>A0A2J7ZFU0</accession>
<evidence type="ECO:0000259" key="7">
    <source>
        <dbReference type="Pfam" id="PF01061"/>
    </source>
</evidence>
<organism evidence="8 9">
    <name type="scientific">Tetrabaena socialis</name>
    <dbReference type="NCBI Taxonomy" id="47790"/>
    <lineage>
        <taxon>Eukaryota</taxon>
        <taxon>Viridiplantae</taxon>
        <taxon>Chlorophyta</taxon>
        <taxon>core chlorophytes</taxon>
        <taxon>Chlorophyceae</taxon>
        <taxon>CS clade</taxon>
        <taxon>Chlamydomonadales</taxon>
        <taxon>Tetrabaenaceae</taxon>
        <taxon>Tetrabaena</taxon>
    </lineage>
</organism>
<dbReference type="Pfam" id="PF01061">
    <property type="entry name" value="ABC2_membrane"/>
    <property type="match status" value="1"/>
</dbReference>
<evidence type="ECO:0000313" key="8">
    <source>
        <dbReference type="EMBL" id="PNG99140.1"/>
    </source>
</evidence>
<dbReference type="AlphaFoldDB" id="A0A2J7ZFU0"/>
<dbReference type="OrthoDB" id="66620at2759"/>
<evidence type="ECO:0000256" key="6">
    <source>
        <dbReference type="SAM" id="Phobius"/>
    </source>
</evidence>
<dbReference type="PANTHER" id="PTHR19241">
    <property type="entry name" value="ATP-BINDING CASSETTE TRANSPORTER"/>
    <property type="match status" value="1"/>
</dbReference>
<gene>
    <name evidence="8" type="ORF">TSOC_015088</name>
</gene>
<keyword evidence="9" id="KW-1185">Reference proteome</keyword>
<evidence type="ECO:0000256" key="3">
    <source>
        <dbReference type="ARBA" id="ARBA00022692"/>
    </source>
</evidence>
<comment type="caution">
    <text evidence="8">The sequence shown here is derived from an EMBL/GenBank/DDBJ whole genome shotgun (WGS) entry which is preliminary data.</text>
</comment>
<proteinExistence type="predicted"/>
<evidence type="ECO:0000256" key="1">
    <source>
        <dbReference type="ARBA" id="ARBA00004141"/>
    </source>
</evidence>
<dbReference type="GO" id="GO:0140359">
    <property type="term" value="F:ABC-type transporter activity"/>
    <property type="evidence" value="ECO:0007669"/>
    <property type="project" value="InterPro"/>
</dbReference>
<protein>
    <submittedName>
        <fullName evidence="8">Pleiotropic drug resistance protein TUR2</fullName>
    </submittedName>
</protein>
<evidence type="ECO:0000256" key="4">
    <source>
        <dbReference type="ARBA" id="ARBA00022989"/>
    </source>
</evidence>
<dbReference type="GO" id="GO:0071944">
    <property type="term" value="C:cell periphery"/>
    <property type="evidence" value="ECO:0007669"/>
    <property type="project" value="UniProtKB-ARBA"/>
</dbReference>
<feature type="non-terminal residue" evidence="8">
    <location>
        <position position="173"/>
    </location>
</feature>
<evidence type="ECO:0000313" key="9">
    <source>
        <dbReference type="Proteomes" id="UP000236333"/>
    </source>
</evidence>
<keyword evidence="5 6" id="KW-0472">Membrane</keyword>
<keyword evidence="4 6" id="KW-1133">Transmembrane helix</keyword>